<dbReference type="Proteomes" id="UP000293162">
    <property type="component" value="Unassembled WGS sequence"/>
</dbReference>
<evidence type="ECO:0000256" key="1">
    <source>
        <dbReference type="ARBA" id="ARBA00004141"/>
    </source>
</evidence>
<evidence type="ECO:0000313" key="8">
    <source>
        <dbReference type="Proteomes" id="UP000293162"/>
    </source>
</evidence>
<gene>
    <name evidence="7" type="ORF">EWM59_17240</name>
</gene>
<accession>A0A4Q5LX74</accession>
<proteinExistence type="predicted"/>
<dbReference type="OrthoDB" id="957443at2"/>
<feature type="domain" description="GtrA/DPMS transmembrane" evidence="6">
    <location>
        <begin position="51"/>
        <end position="152"/>
    </location>
</feature>
<organism evidence="7 8">
    <name type="scientific">Emticicia agri</name>
    <dbReference type="NCBI Taxonomy" id="2492393"/>
    <lineage>
        <taxon>Bacteria</taxon>
        <taxon>Pseudomonadati</taxon>
        <taxon>Bacteroidota</taxon>
        <taxon>Cytophagia</taxon>
        <taxon>Cytophagales</taxon>
        <taxon>Leadbetterellaceae</taxon>
        <taxon>Emticicia</taxon>
    </lineage>
</organism>
<dbReference type="AlphaFoldDB" id="A0A4Q5LX74"/>
<evidence type="ECO:0000256" key="5">
    <source>
        <dbReference type="SAM" id="Phobius"/>
    </source>
</evidence>
<feature type="transmembrane region" description="Helical" evidence="5">
    <location>
        <begin position="20"/>
        <end position="38"/>
    </location>
</feature>
<dbReference type="EMBL" id="SEWF01000026">
    <property type="protein sequence ID" value="RYU94421.1"/>
    <property type="molecule type" value="Genomic_DNA"/>
</dbReference>
<sequence>MLLKILKKIKNKEIRSFISFFLTAILGAGTNFITQIPYKSLFLYLGFADKPAFNLSVSAGYLTATIVSFIPAKVFAFSAKESGNTRRESVKFLIIALVAWGIQVGVSSLTFDHIANKYFSEYSLFVREKSSHVVGMGFSFLANYFGHKFLTFRSTGIYDKIKTRNIR</sequence>
<name>A0A4Q5LX74_9BACT</name>
<evidence type="ECO:0000313" key="7">
    <source>
        <dbReference type="EMBL" id="RYU94421.1"/>
    </source>
</evidence>
<keyword evidence="4 5" id="KW-0472">Membrane</keyword>
<keyword evidence="3 5" id="KW-1133">Transmembrane helix</keyword>
<protein>
    <submittedName>
        <fullName evidence="7">GtrA family protein</fullName>
    </submittedName>
</protein>
<feature type="transmembrane region" description="Helical" evidence="5">
    <location>
        <begin position="58"/>
        <end position="78"/>
    </location>
</feature>
<dbReference type="InterPro" id="IPR007267">
    <property type="entry name" value="GtrA_DPMS_TM"/>
</dbReference>
<keyword evidence="8" id="KW-1185">Reference proteome</keyword>
<dbReference type="GO" id="GO:0016020">
    <property type="term" value="C:membrane"/>
    <property type="evidence" value="ECO:0007669"/>
    <property type="project" value="UniProtKB-SubCell"/>
</dbReference>
<comment type="caution">
    <text evidence="7">The sequence shown here is derived from an EMBL/GenBank/DDBJ whole genome shotgun (WGS) entry which is preliminary data.</text>
</comment>
<keyword evidence="2 5" id="KW-0812">Transmembrane</keyword>
<comment type="subcellular location">
    <subcellularLocation>
        <location evidence="1">Membrane</location>
        <topology evidence="1">Multi-pass membrane protein</topology>
    </subcellularLocation>
</comment>
<reference evidence="7 8" key="1">
    <citation type="submission" date="2019-02" db="EMBL/GenBank/DDBJ databases">
        <title>Bacterial novel species Emticicia sp. 17J42-9 isolated from soil.</title>
        <authorList>
            <person name="Jung H.-Y."/>
        </authorList>
    </citation>
    <scope>NUCLEOTIDE SEQUENCE [LARGE SCALE GENOMIC DNA]</scope>
    <source>
        <strain evidence="7 8">17J42-9</strain>
    </source>
</reference>
<evidence type="ECO:0000256" key="4">
    <source>
        <dbReference type="ARBA" id="ARBA00023136"/>
    </source>
</evidence>
<feature type="transmembrane region" description="Helical" evidence="5">
    <location>
        <begin position="131"/>
        <end position="150"/>
    </location>
</feature>
<feature type="transmembrane region" description="Helical" evidence="5">
    <location>
        <begin position="90"/>
        <end position="111"/>
    </location>
</feature>
<dbReference type="Pfam" id="PF04138">
    <property type="entry name" value="GtrA_DPMS_TM"/>
    <property type="match status" value="1"/>
</dbReference>
<dbReference type="GO" id="GO:0000271">
    <property type="term" value="P:polysaccharide biosynthetic process"/>
    <property type="evidence" value="ECO:0007669"/>
    <property type="project" value="InterPro"/>
</dbReference>
<evidence type="ECO:0000256" key="2">
    <source>
        <dbReference type="ARBA" id="ARBA00022692"/>
    </source>
</evidence>
<evidence type="ECO:0000256" key="3">
    <source>
        <dbReference type="ARBA" id="ARBA00022989"/>
    </source>
</evidence>
<evidence type="ECO:0000259" key="6">
    <source>
        <dbReference type="Pfam" id="PF04138"/>
    </source>
</evidence>